<feature type="compositionally biased region" description="Polar residues" evidence="1">
    <location>
        <begin position="150"/>
        <end position="159"/>
    </location>
</feature>
<gene>
    <name evidence="2" type="ORF">KY465_18290</name>
</gene>
<feature type="region of interest" description="Disordered" evidence="1">
    <location>
        <begin position="1"/>
        <end position="38"/>
    </location>
</feature>
<sequence length="377" mass="39982">MNYPIPSRVPIPTPRPDQQAWAGLNHFPPPPQMGGQRRGPMAFAAQNPEVLLALGAGLLGGKTGSEQWSGGLGNMAQTMQTSKEKRAAEQQKNQTVEWLRQINPKLAQAVEMGALSPGDAFKMHREAQKPKDPKLSFQKLPDGTYGFANETDQSFTPLGQAQKPDSGLSVTLPDGTTVQSGRFHNQDQKNVANRVTAAQDIAASGASLKQTAQMLRHANENVGYSGVGGKAVGALFDGAEQFGVDAPGTPGGRALIKSGGLDVALQQVQKTKGAISNAEMALFMAASPGLQNTPEGNAMLIDMIDAVADRQIQRADAMEQWRQQHGTLDGFEAAWGAHIEQNPIIIQRPDGSIGFAGGSQSVNGDPDVDALVEQYAD</sequence>
<proteinExistence type="predicted"/>
<organism evidence="2 3">
    <name type="scientific">Pseudohoeflea coraliihabitans</name>
    <dbReference type="NCBI Taxonomy" id="2860393"/>
    <lineage>
        <taxon>Bacteria</taxon>
        <taxon>Pseudomonadati</taxon>
        <taxon>Pseudomonadota</taxon>
        <taxon>Alphaproteobacteria</taxon>
        <taxon>Hyphomicrobiales</taxon>
        <taxon>Rhizobiaceae</taxon>
        <taxon>Pseudohoeflea</taxon>
    </lineage>
</organism>
<evidence type="ECO:0000256" key="1">
    <source>
        <dbReference type="SAM" id="MobiDB-lite"/>
    </source>
</evidence>
<protein>
    <submittedName>
        <fullName evidence="2">Uncharacterized protein</fullName>
    </submittedName>
</protein>
<evidence type="ECO:0000313" key="2">
    <source>
        <dbReference type="EMBL" id="MBW3099235.1"/>
    </source>
</evidence>
<reference evidence="2" key="1">
    <citation type="submission" date="2021-07" db="EMBL/GenBank/DDBJ databases">
        <title>Pseudohoeflea marina sp. nov. a polyhydroxyalcanoate-producing bacterium.</title>
        <authorList>
            <person name="Zheng W."/>
            <person name="Yu S."/>
            <person name="Huang Y."/>
        </authorList>
    </citation>
    <scope>NUCLEOTIDE SEQUENCE</scope>
    <source>
        <strain evidence="2">DP4N28-3</strain>
    </source>
</reference>
<comment type="caution">
    <text evidence="2">The sequence shown here is derived from an EMBL/GenBank/DDBJ whole genome shotgun (WGS) entry which is preliminary data.</text>
</comment>
<evidence type="ECO:0000313" key="3">
    <source>
        <dbReference type="Proteomes" id="UP001430804"/>
    </source>
</evidence>
<name>A0ABS6WTG1_9HYPH</name>
<accession>A0ABS6WTG1</accession>
<dbReference type="Proteomes" id="UP001430804">
    <property type="component" value="Unassembled WGS sequence"/>
</dbReference>
<keyword evidence="3" id="KW-1185">Reference proteome</keyword>
<dbReference type="RefSeq" id="WP_219203565.1">
    <property type="nucleotide sequence ID" value="NZ_JAHWQX010000008.1"/>
</dbReference>
<feature type="region of interest" description="Disordered" evidence="1">
    <location>
        <begin position="147"/>
        <end position="169"/>
    </location>
</feature>
<dbReference type="EMBL" id="JAHWQX010000008">
    <property type="protein sequence ID" value="MBW3099235.1"/>
    <property type="molecule type" value="Genomic_DNA"/>
</dbReference>